<organism evidence="1 2">
    <name type="scientific">Bradyrhizobium algeriense</name>
    <dbReference type="NCBI Taxonomy" id="634784"/>
    <lineage>
        <taxon>Bacteria</taxon>
        <taxon>Pseudomonadati</taxon>
        <taxon>Pseudomonadota</taxon>
        <taxon>Alphaproteobacteria</taxon>
        <taxon>Hyphomicrobiales</taxon>
        <taxon>Nitrobacteraceae</taxon>
        <taxon>Bradyrhizobium</taxon>
    </lineage>
</organism>
<accession>A0ABU8BGB1</accession>
<dbReference type="Proteomes" id="UP001364224">
    <property type="component" value="Unassembled WGS sequence"/>
</dbReference>
<evidence type="ECO:0000313" key="1">
    <source>
        <dbReference type="EMBL" id="MEH2557590.1"/>
    </source>
</evidence>
<gene>
    <name evidence="1" type="ORF">V1286_005119</name>
</gene>
<comment type="caution">
    <text evidence="1">The sequence shown here is derived from an EMBL/GenBank/DDBJ whole genome shotgun (WGS) entry which is preliminary data.</text>
</comment>
<name>A0ABU8BGB1_9BRAD</name>
<sequence length="47" mass="5559">MTEPLKWYDEKADNSPWITALAEVRQRATRESYCYQPSDHSGDRSIR</sequence>
<dbReference type="EMBL" id="JAZHRV010000001">
    <property type="protein sequence ID" value="MEH2557590.1"/>
    <property type="molecule type" value="Genomic_DNA"/>
</dbReference>
<keyword evidence="2" id="KW-1185">Reference proteome</keyword>
<protein>
    <submittedName>
        <fullName evidence="1">Uncharacterized protein</fullName>
    </submittedName>
</protein>
<proteinExistence type="predicted"/>
<reference evidence="1 2" key="1">
    <citation type="submission" date="2024-02" db="EMBL/GenBank/DDBJ databases">
        <title>Adaptive strategies in a cosmopolitan and abundant soil bacterium.</title>
        <authorList>
            <person name="Carini P."/>
        </authorList>
    </citation>
    <scope>NUCLEOTIDE SEQUENCE [LARGE SCALE GENOMIC DNA]</scope>
    <source>
        <strain evidence="1 2">AZCC 1608</strain>
    </source>
</reference>
<dbReference type="RefSeq" id="WP_334483938.1">
    <property type="nucleotide sequence ID" value="NZ_JAZHRV010000001.1"/>
</dbReference>
<evidence type="ECO:0000313" key="2">
    <source>
        <dbReference type="Proteomes" id="UP001364224"/>
    </source>
</evidence>